<dbReference type="Pfam" id="PF07995">
    <property type="entry name" value="GSDH"/>
    <property type="match status" value="1"/>
</dbReference>
<dbReference type="SUPFAM" id="SSF50952">
    <property type="entry name" value="Soluble quinoprotein glucose dehydrogenase"/>
    <property type="match status" value="1"/>
</dbReference>
<evidence type="ECO:0000313" key="5">
    <source>
        <dbReference type="Proteomes" id="UP000652231"/>
    </source>
</evidence>
<feature type="domain" description="Glucose/Sorbosone dehydrogenase" evidence="2">
    <location>
        <begin position="32"/>
        <end position="326"/>
    </location>
</feature>
<keyword evidence="1" id="KW-0732">Signal</keyword>
<reference evidence="4" key="1">
    <citation type="journal article" date="2014" name="Int. J. Syst. Evol. Microbiol.">
        <title>Complete genome sequence of Corynebacterium casei LMG S-19264T (=DSM 44701T), isolated from a smear-ripened cheese.</title>
        <authorList>
            <consortium name="US DOE Joint Genome Institute (JGI-PGF)"/>
            <person name="Walter F."/>
            <person name="Albersmeier A."/>
            <person name="Kalinowski J."/>
            <person name="Ruckert C."/>
        </authorList>
    </citation>
    <scope>NUCLEOTIDE SEQUENCE</scope>
    <source>
        <strain evidence="4">CGMCC 1.12924</strain>
    </source>
</reference>
<dbReference type="NCBIfam" id="TIGR04183">
    <property type="entry name" value="Por_Secre_tail"/>
    <property type="match status" value="1"/>
</dbReference>
<reference evidence="4" key="2">
    <citation type="submission" date="2020-09" db="EMBL/GenBank/DDBJ databases">
        <authorList>
            <person name="Sun Q."/>
            <person name="Zhou Y."/>
        </authorList>
    </citation>
    <scope>NUCLEOTIDE SEQUENCE</scope>
    <source>
        <strain evidence="4">CGMCC 1.12924</strain>
    </source>
</reference>
<dbReference type="AlphaFoldDB" id="A0A8J2VC50"/>
<dbReference type="Gene3D" id="2.120.10.30">
    <property type="entry name" value="TolB, C-terminal domain"/>
    <property type="match status" value="1"/>
</dbReference>
<dbReference type="InterPro" id="IPR011042">
    <property type="entry name" value="6-blade_b-propeller_TolB-like"/>
</dbReference>
<protein>
    <submittedName>
        <fullName evidence="4">Glucose dehydrogenase</fullName>
    </submittedName>
</protein>
<keyword evidence="5" id="KW-1185">Reference proteome</keyword>
<comment type="caution">
    <text evidence="4">The sequence shown here is derived from an EMBL/GenBank/DDBJ whole genome shotgun (WGS) entry which is preliminary data.</text>
</comment>
<dbReference type="Pfam" id="PF18962">
    <property type="entry name" value="Por_Secre_tail"/>
    <property type="match status" value="1"/>
</dbReference>
<feature type="domain" description="Secretion system C-terminal sorting" evidence="3">
    <location>
        <begin position="383"/>
        <end position="454"/>
    </location>
</feature>
<proteinExistence type="predicted"/>
<dbReference type="PANTHER" id="PTHR19328">
    <property type="entry name" value="HEDGEHOG-INTERACTING PROTEIN"/>
    <property type="match status" value="1"/>
</dbReference>
<gene>
    <name evidence="4" type="ORF">GCM10011312_20970</name>
</gene>
<dbReference type="InterPro" id="IPR026444">
    <property type="entry name" value="Secre_tail"/>
</dbReference>
<dbReference type="Proteomes" id="UP000652231">
    <property type="component" value="Unassembled WGS sequence"/>
</dbReference>
<dbReference type="InterPro" id="IPR012938">
    <property type="entry name" value="Glc/Sorbosone_DH"/>
</dbReference>
<dbReference type="RefSeq" id="WP_188442278.1">
    <property type="nucleotide sequence ID" value="NZ_BMGK01000008.1"/>
</dbReference>
<evidence type="ECO:0000259" key="3">
    <source>
        <dbReference type="Pfam" id="PF18962"/>
    </source>
</evidence>
<evidence type="ECO:0000313" key="4">
    <source>
        <dbReference type="EMBL" id="GGD97258.1"/>
    </source>
</evidence>
<evidence type="ECO:0000256" key="1">
    <source>
        <dbReference type="ARBA" id="ARBA00022729"/>
    </source>
</evidence>
<dbReference type="PANTHER" id="PTHR19328:SF75">
    <property type="entry name" value="ALDOSE SUGAR DEHYDROGENASE YLII"/>
    <property type="match status" value="1"/>
</dbReference>
<accession>A0A8J2VC50</accession>
<dbReference type="EMBL" id="BMGK01000008">
    <property type="protein sequence ID" value="GGD97258.1"/>
    <property type="molecule type" value="Genomic_DNA"/>
</dbReference>
<evidence type="ECO:0000259" key="2">
    <source>
        <dbReference type="Pfam" id="PF07995"/>
    </source>
</evidence>
<dbReference type="InterPro" id="IPR011041">
    <property type="entry name" value="Quinoprot_gluc/sorb_DH_b-prop"/>
</dbReference>
<sequence length="455" mass="49421">MKKHLILLAGIFISTIVFSQELELELIADGFSSPLEIKHAGDDRLFIVEQGGQIKILNPDGSINPTPFLNISSLVSSGGERGLLGLAFHPDYTNNGFFYLNYTNTSGNTQISRFTVSGDPNIADENSELQMLSYNQPFTNHNGGHIAFGPDGKLYISSGDGGSGGDPQNNSQDLSTLLGKIVRLDVDLPAPYIPADNPFIGNPDALDEIWAFGVRNPWKFSFDTDSGDLWIADVGQNAWEEINKMPSVDAGLNYGWRCYEGTNPFNTAGCPPVEELTFPIAEYASSGSRCSITGGYVYRGDEFPAIEGLYFFADLCSGEIGTVDQDDNLVFHGNFGAGTITSFGVDHQNNLFLAAFSGGSIYKIIDNTPLSLEDENTNSFNIVPNPAQNIVTINSTVQPISSINIMDLRGTVLKKYKGEHNKTQAIDVSHLKTGVYFIAVTSNSGKVSYKKLMIQ</sequence>
<name>A0A8J2VC50_9FLAO</name>
<organism evidence="4 5">
    <name type="scientific">Planktosalinus lacus</name>
    <dbReference type="NCBI Taxonomy" id="1526573"/>
    <lineage>
        <taxon>Bacteria</taxon>
        <taxon>Pseudomonadati</taxon>
        <taxon>Bacteroidota</taxon>
        <taxon>Flavobacteriia</taxon>
        <taxon>Flavobacteriales</taxon>
        <taxon>Flavobacteriaceae</taxon>
        <taxon>Planktosalinus</taxon>
    </lineage>
</organism>